<reference evidence="5" key="1">
    <citation type="submission" date="2023-07" db="EMBL/GenBank/DDBJ databases">
        <title>Sorghum-associated microbial communities from plants grown in Nebraska, USA.</title>
        <authorList>
            <person name="Schachtman D."/>
        </authorList>
    </citation>
    <scope>NUCLEOTIDE SEQUENCE</scope>
    <source>
        <strain evidence="5">3432</strain>
    </source>
</reference>
<evidence type="ECO:0000256" key="2">
    <source>
        <dbReference type="ARBA" id="ARBA00022448"/>
    </source>
</evidence>
<comment type="subcellular location">
    <subcellularLocation>
        <location evidence="1">Periplasm</location>
    </subcellularLocation>
</comment>
<evidence type="ECO:0000313" key="6">
    <source>
        <dbReference type="Proteomes" id="UP001252613"/>
    </source>
</evidence>
<proteinExistence type="predicted"/>
<accession>A0AAW8M8Y6</accession>
<dbReference type="GO" id="GO:0015846">
    <property type="term" value="P:polyamine transport"/>
    <property type="evidence" value="ECO:0007669"/>
    <property type="project" value="InterPro"/>
</dbReference>
<dbReference type="Pfam" id="PF13416">
    <property type="entry name" value="SBP_bac_8"/>
    <property type="match status" value="1"/>
</dbReference>
<evidence type="ECO:0000313" key="5">
    <source>
        <dbReference type="EMBL" id="MDR6958236.1"/>
    </source>
</evidence>
<evidence type="ECO:0000256" key="1">
    <source>
        <dbReference type="ARBA" id="ARBA00004418"/>
    </source>
</evidence>
<evidence type="ECO:0000256" key="3">
    <source>
        <dbReference type="ARBA" id="ARBA00022729"/>
    </source>
</evidence>
<dbReference type="GO" id="GO:0019808">
    <property type="term" value="F:polyamine binding"/>
    <property type="evidence" value="ECO:0007669"/>
    <property type="project" value="InterPro"/>
</dbReference>
<keyword evidence="3" id="KW-0732">Signal</keyword>
<dbReference type="GO" id="GO:0042597">
    <property type="term" value="C:periplasmic space"/>
    <property type="evidence" value="ECO:0007669"/>
    <property type="project" value="UniProtKB-SubCell"/>
</dbReference>
<sequence length="360" mass="39299">MSVGLFHGTAGAAEPPPQRSVNVYGWADYITPQTLVRFEQQTGIRVNYDTFDSADMLEAKLLTGRSGYDVVVPGVAMLDRLIHAKALQPSNMQGYPQAAEYDSQLLGQLAVVDPGNRYAVPYAWGTTGLAFNRAAIEKRIPDAPLNSFDLLFKPEYADKLKDCGIAIIDSPQEVLSITLHYLGKNPYGDSGEDLAKAGHLLDQLRPNLRYIAFGKQSSDLANGDLCLALTYNGDALTANAQAIEAGKAHRVEYSIPREGTLAWIDTLAIPADAPHPQEAKALIEFLTSSAAMAELTNGIHYANANPASMAHISQALRDNATLFPPHAVRQTLFGEEPMSVKTLRNRTREWTNFRSQVSKD</sequence>
<keyword evidence="4" id="KW-0574">Periplasm</keyword>
<gene>
    <name evidence="5" type="ORF">J2W43_002218</name>
</gene>
<dbReference type="RefSeq" id="WP_310360077.1">
    <property type="nucleotide sequence ID" value="NZ_JAVDVC010000004.1"/>
</dbReference>
<dbReference type="SUPFAM" id="SSF53850">
    <property type="entry name" value="Periplasmic binding protein-like II"/>
    <property type="match status" value="1"/>
</dbReference>
<dbReference type="EMBL" id="JAVDVC010000004">
    <property type="protein sequence ID" value="MDR6958236.1"/>
    <property type="molecule type" value="Genomic_DNA"/>
</dbReference>
<dbReference type="PIRSF" id="PIRSF019574">
    <property type="entry name" value="Periplasmic_polyamine_BP"/>
    <property type="match status" value="1"/>
</dbReference>
<dbReference type="PANTHER" id="PTHR30222">
    <property type="entry name" value="SPERMIDINE/PUTRESCINE-BINDING PERIPLASMIC PROTEIN"/>
    <property type="match status" value="1"/>
</dbReference>
<dbReference type="PANTHER" id="PTHR30222:SF18">
    <property type="entry name" value="BIFUNCTIONAL POLYHYDROXYBUTYRATE SYNTHASE _ ABC TRANSPORTER PERIPLASMIC BINDING PROTEIN-RELATED"/>
    <property type="match status" value="1"/>
</dbReference>
<name>A0AAW8M8Y6_9PSED</name>
<protein>
    <submittedName>
        <fullName evidence="5">Putrescine transport system substrate-binding protein</fullName>
    </submittedName>
</protein>
<dbReference type="InterPro" id="IPR001188">
    <property type="entry name" value="Sperm_putr-bd"/>
</dbReference>
<dbReference type="Gene3D" id="3.40.190.10">
    <property type="entry name" value="Periplasmic binding protein-like II"/>
    <property type="match status" value="2"/>
</dbReference>
<dbReference type="Proteomes" id="UP001252613">
    <property type="component" value="Unassembled WGS sequence"/>
</dbReference>
<evidence type="ECO:0000256" key="4">
    <source>
        <dbReference type="ARBA" id="ARBA00022764"/>
    </source>
</evidence>
<organism evidence="5 6">
    <name type="scientific">Pseudomonas brassicacearum</name>
    <dbReference type="NCBI Taxonomy" id="930166"/>
    <lineage>
        <taxon>Bacteria</taxon>
        <taxon>Pseudomonadati</taxon>
        <taxon>Pseudomonadota</taxon>
        <taxon>Gammaproteobacteria</taxon>
        <taxon>Pseudomonadales</taxon>
        <taxon>Pseudomonadaceae</taxon>
        <taxon>Pseudomonas</taxon>
    </lineage>
</organism>
<dbReference type="AlphaFoldDB" id="A0AAW8M8Y6"/>
<dbReference type="PRINTS" id="PR00909">
    <property type="entry name" value="SPERMDNBNDNG"/>
</dbReference>
<keyword evidence="2" id="KW-0813">Transport</keyword>
<comment type="caution">
    <text evidence="5">The sequence shown here is derived from an EMBL/GenBank/DDBJ whole genome shotgun (WGS) entry which is preliminary data.</text>
</comment>
<dbReference type="InterPro" id="IPR006059">
    <property type="entry name" value="SBP"/>
</dbReference>